<gene>
    <name evidence="4" type="ORF">ASPWEDRAFT_48044</name>
</gene>
<dbReference type="AlphaFoldDB" id="A0A1L9S2T0"/>
<dbReference type="PANTHER" id="PTHR43795">
    <property type="entry name" value="BIFUNCTIONAL ASPARTATE AMINOTRANSFERASE AND GLUTAMATE/ASPARTATE-PREPHENATE AMINOTRANSFERASE-RELATED"/>
    <property type="match status" value="1"/>
</dbReference>
<dbReference type="SUPFAM" id="SSF53383">
    <property type="entry name" value="PLP-dependent transferases"/>
    <property type="match status" value="1"/>
</dbReference>
<proteinExistence type="inferred from homology"/>
<dbReference type="GO" id="GO:0030170">
    <property type="term" value="F:pyridoxal phosphate binding"/>
    <property type="evidence" value="ECO:0007669"/>
    <property type="project" value="InterPro"/>
</dbReference>
<evidence type="ECO:0000256" key="2">
    <source>
        <dbReference type="ARBA" id="ARBA00022898"/>
    </source>
</evidence>
<dbReference type="RefSeq" id="XP_040695147.1">
    <property type="nucleotide sequence ID" value="XM_040837052.1"/>
</dbReference>
<dbReference type="STRING" id="1073089.A0A1L9S2T0"/>
<reference evidence="5" key="1">
    <citation type="journal article" date="2017" name="Genome Biol.">
        <title>Comparative genomics reveals high biological diversity and specific adaptations in the industrially and medically important fungal genus Aspergillus.</title>
        <authorList>
            <person name="de Vries R.P."/>
            <person name="Riley R."/>
            <person name="Wiebenga A."/>
            <person name="Aguilar-Osorio G."/>
            <person name="Amillis S."/>
            <person name="Uchima C.A."/>
            <person name="Anderluh G."/>
            <person name="Asadollahi M."/>
            <person name="Askin M."/>
            <person name="Barry K."/>
            <person name="Battaglia E."/>
            <person name="Bayram O."/>
            <person name="Benocci T."/>
            <person name="Braus-Stromeyer S.A."/>
            <person name="Caldana C."/>
            <person name="Canovas D."/>
            <person name="Cerqueira G.C."/>
            <person name="Chen F."/>
            <person name="Chen W."/>
            <person name="Choi C."/>
            <person name="Clum A."/>
            <person name="Dos Santos R.A."/>
            <person name="Damasio A.R."/>
            <person name="Diallinas G."/>
            <person name="Emri T."/>
            <person name="Fekete E."/>
            <person name="Flipphi M."/>
            <person name="Freyberg S."/>
            <person name="Gallo A."/>
            <person name="Gournas C."/>
            <person name="Habgood R."/>
            <person name="Hainaut M."/>
            <person name="Harispe M.L."/>
            <person name="Henrissat B."/>
            <person name="Hilden K.S."/>
            <person name="Hope R."/>
            <person name="Hossain A."/>
            <person name="Karabika E."/>
            <person name="Karaffa L."/>
            <person name="Karanyi Z."/>
            <person name="Krasevec N."/>
            <person name="Kuo A."/>
            <person name="Kusch H."/>
            <person name="LaButti K."/>
            <person name="Lagendijk E.L."/>
            <person name="Lapidus A."/>
            <person name="Levasseur A."/>
            <person name="Lindquist E."/>
            <person name="Lipzen A."/>
            <person name="Logrieco A.F."/>
            <person name="MacCabe A."/>
            <person name="Maekelae M.R."/>
            <person name="Malavazi I."/>
            <person name="Melin P."/>
            <person name="Meyer V."/>
            <person name="Mielnichuk N."/>
            <person name="Miskei M."/>
            <person name="Molnar A.P."/>
            <person name="Mule G."/>
            <person name="Ngan C.Y."/>
            <person name="Orejas M."/>
            <person name="Orosz E."/>
            <person name="Ouedraogo J.P."/>
            <person name="Overkamp K.M."/>
            <person name="Park H.-S."/>
            <person name="Perrone G."/>
            <person name="Piumi F."/>
            <person name="Punt P.J."/>
            <person name="Ram A.F."/>
            <person name="Ramon A."/>
            <person name="Rauscher S."/>
            <person name="Record E."/>
            <person name="Riano-Pachon D.M."/>
            <person name="Robert V."/>
            <person name="Roehrig J."/>
            <person name="Ruller R."/>
            <person name="Salamov A."/>
            <person name="Salih N.S."/>
            <person name="Samson R.A."/>
            <person name="Sandor E."/>
            <person name="Sanguinetti M."/>
            <person name="Schuetze T."/>
            <person name="Sepcic K."/>
            <person name="Shelest E."/>
            <person name="Sherlock G."/>
            <person name="Sophianopoulou V."/>
            <person name="Squina F.M."/>
            <person name="Sun H."/>
            <person name="Susca A."/>
            <person name="Todd R.B."/>
            <person name="Tsang A."/>
            <person name="Unkles S.E."/>
            <person name="van de Wiele N."/>
            <person name="van Rossen-Uffink D."/>
            <person name="Oliveira J.V."/>
            <person name="Vesth T.C."/>
            <person name="Visser J."/>
            <person name="Yu J.-H."/>
            <person name="Zhou M."/>
            <person name="Andersen M.R."/>
            <person name="Archer D.B."/>
            <person name="Baker S.E."/>
            <person name="Benoit I."/>
            <person name="Brakhage A.A."/>
            <person name="Braus G.H."/>
            <person name="Fischer R."/>
            <person name="Frisvad J.C."/>
            <person name="Goldman G.H."/>
            <person name="Houbraken J."/>
            <person name="Oakley B."/>
            <person name="Pocsi I."/>
            <person name="Scazzocchio C."/>
            <person name="Seiboth B."/>
            <person name="vanKuyk P.A."/>
            <person name="Wortman J."/>
            <person name="Dyer P.S."/>
            <person name="Grigoriev I.V."/>
        </authorList>
    </citation>
    <scope>NUCLEOTIDE SEQUENCE [LARGE SCALE GENOMIC DNA]</scope>
    <source>
        <strain evidence="5">DTO 134E9</strain>
    </source>
</reference>
<protein>
    <recommendedName>
        <fullName evidence="3">Aminotransferase class I/classII large domain-containing protein</fullName>
    </recommendedName>
</protein>
<dbReference type="GeneID" id="63752900"/>
<dbReference type="Proteomes" id="UP000184383">
    <property type="component" value="Unassembled WGS sequence"/>
</dbReference>
<name>A0A1L9S2T0_ASPWE</name>
<dbReference type="InterPro" id="IPR015422">
    <property type="entry name" value="PyrdxlP-dep_Trfase_small"/>
</dbReference>
<dbReference type="EMBL" id="KV878209">
    <property type="protein sequence ID" value="OJJ41471.1"/>
    <property type="molecule type" value="Genomic_DNA"/>
</dbReference>
<comment type="similarity">
    <text evidence="1">Belongs to the class-I pyridoxal-phosphate-dependent aminotransferase family.</text>
</comment>
<dbReference type="Pfam" id="PF00155">
    <property type="entry name" value="Aminotran_1_2"/>
    <property type="match status" value="1"/>
</dbReference>
<sequence>MASDTISLRARRATEAGSKNLMWDVQNNLWDAETNPTGYVNVGMAENSLMHDVLLEYINTKIELPAKYLTYNDGGHGSSRLKTAMSKFLSRHLHPAVPIESRHLTITNGVSAAIEHLSWALADPGEGILLGKPFYGTFIPDLSLRLGAEVVQVDFDDCDPFCSGAVRKYEDALLGFERRTGKKVRALMLCHPHNPLGRCYPRETIIELMAFCQKYQIRLISDEIYALSVWENTIDTSPAPVEFTSALSIDTTGTIDPQLLHVLWGMSKDFGANGIRVGVIISQANPDLHASLVGVSLYSFISGLSDHVAANILEDEQFTNRYIELNRRKLSDSYRFVAQYVQHHHIEYAPGCNAAFFLWVNLGKRYLELHPERSSGDVSEEVMQRLLQKRVFLASGVLFGSEKPGWFRIVFSQPREYLQEALSRVISALSEP</sequence>
<dbReference type="InterPro" id="IPR004839">
    <property type="entry name" value="Aminotransferase_I/II_large"/>
</dbReference>
<accession>A0A1L9S2T0</accession>
<dbReference type="CDD" id="cd00609">
    <property type="entry name" value="AAT_like"/>
    <property type="match status" value="1"/>
</dbReference>
<dbReference type="InterPro" id="IPR004838">
    <property type="entry name" value="NHTrfase_class1_PyrdxlP-BS"/>
</dbReference>
<feature type="domain" description="Aminotransferase class I/classII large" evidence="3">
    <location>
        <begin position="75"/>
        <end position="424"/>
    </location>
</feature>
<dbReference type="PRINTS" id="PR00753">
    <property type="entry name" value="ACCSYNTHASE"/>
</dbReference>
<evidence type="ECO:0000313" key="5">
    <source>
        <dbReference type="Proteomes" id="UP000184383"/>
    </source>
</evidence>
<dbReference type="Gene3D" id="3.40.640.10">
    <property type="entry name" value="Type I PLP-dependent aspartate aminotransferase-like (Major domain)"/>
    <property type="match status" value="1"/>
</dbReference>
<dbReference type="GO" id="GO:0006520">
    <property type="term" value="P:amino acid metabolic process"/>
    <property type="evidence" value="ECO:0007669"/>
    <property type="project" value="TreeGrafter"/>
</dbReference>
<dbReference type="Gene3D" id="3.90.1150.10">
    <property type="entry name" value="Aspartate Aminotransferase, domain 1"/>
    <property type="match status" value="1"/>
</dbReference>
<dbReference type="InterPro" id="IPR050478">
    <property type="entry name" value="Ethylene_sulfur-biosynth"/>
</dbReference>
<dbReference type="GO" id="GO:0008483">
    <property type="term" value="F:transaminase activity"/>
    <property type="evidence" value="ECO:0007669"/>
    <property type="project" value="TreeGrafter"/>
</dbReference>
<dbReference type="PANTHER" id="PTHR43795:SF63">
    <property type="entry name" value="PUTATIVE (AFU_ORTHOLOGUE AFUA_4G00630)-RELATED"/>
    <property type="match status" value="1"/>
</dbReference>
<keyword evidence="2" id="KW-0663">Pyridoxal phosphate</keyword>
<dbReference type="InterPro" id="IPR015421">
    <property type="entry name" value="PyrdxlP-dep_Trfase_major"/>
</dbReference>
<keyword evidence="5" id="KW-1185">Reference proteome</keyword>
<dbReference type="InterPro" id="IPR015424">
    <property type="entry name" value="PyrdxlP-dep_Trfase"/>
</dbReference>
<dbReference type="VEuPathDB" id="FungiDB:ASPWEDRAFT_48044"/>
<dbReference type="PROSITE" id="PS00105">
    <property type="entry name" value="AA_TRANSFER_CLASS_1"/>
    <property type="match status" value="1"/>
</dbReference>
<evidence type="ECO:0000313" key="4">
    <source>
        <dbReference type="EMBL" id="OJJ41471.1"/>
    </source>
</evidence>
<evidence type="ECO:0000259" key="3">
    <source>
        <dbReference type="Pfam" id="PF00155"/>
    </source>
</evidence>
<dbReference type="OrthoDB" id="7042322at2759"/>
<evidence type="ECO:0000256" key="1">
    <source>
        <dbReference type="ARBA" id="ARBA00007441"/>
    </source>
</evidence>
<organism evidence="4 5">
    <name type="scientific">Aspergillus wentii DTO 134E9</name>
    <dbReference type="NCBI Taxonomy" id="1073089"/>
    <lineage>
        <taxon>Eukaryota</taxon>
        <taxon>Fungi</taxon>
        <taxon>Dikarya</taxon>
        <taxon>Ascomycota</taxon>
        <taxon>Pezizomycotina</taxon>
        <taxon>Eurotiomycetes</taxon>
        <taxon>Eurotiomycetidae</taxon>
        <taxon>Eurotiales</taxon>
        <taxon>Aspergillaceae</taxon>
        <taxon>Aspergillus</taxon>
        <taxon>Aspergillus subgen. Cremei</taxon>
    </lineage>
</organism>